<keyword evidence="6 12" id="KW-0812">Transmembrane</keyword>
<evidence type="ECO:0000256" key="7">
    <source>
        <dbReference type="ARBA" id="ARBA00022989"/>
    </source>
</evidence>
<keyword evidence="9 11" id="KW-0807">Transducer</keyword>
<dbReference type="EMBL" id="JAJVCY010000004">
    <property type="protein sequence ID" value="MCV3287396.1"/>
    <property type="molecule type" value="Genomic_DNA"/>
</dbReference>
<dbReference type="PROSITE" id="PS50885">
    <property type="entry name" value="HAMP"/>
    <property type="match status" value="1"/>
</dbReference>
<dbReference type="GO" id="GO:0005886">
    <property type="term" value="C:plasma membrane"/>
    <property type="evidence" value="ECO:0007669"/>
    <property type="project" value="UniProtKB-SubCell"/>
</dbReference>
<comment type="caution">
    <text evidence="16">The sequence shown here is derived from an EMBL/GenBank/DDBJ whole genome shotgun (WGS) entry which is preliminary data.</text>
</comment>
<evidence type="ECO:0000259" key="15">
    <source>
        <dbReference type="PROSITE" id="PS50885"/>
    </source>
</evidence>
<dbReference type="InterPro" id="IPR000727">
    <property type="entry name" value="T_SNARE_dom"/>
</dbReference>
<dbReference type="InterPro" id="IPR004089">
    <property type="entry name" value="MCPsignal_dom"/>
</dbReference>
<dbReference type="Gene3D" id="1.10.287.950">
    <property type="entry name" value="Methyl-accepting chemotaxis protein"/>
    <property type="match status" value="1"/>
</dbReference>
<keyword evidence="8 12" id="KW-0472">Membrane</keyword>
<feature type="domain" description="HAMP" evidence="15">
    <location>
        <begin position="305"/>
        <end position="359"/>
    </location>
</feature>
<comment type="subcellular location">
    <subcellularLocation>
        <location evidence="1">Cell inner membrane</location>
        <topology evidence="1">Multi-pass membrane protein</topology>
    </subcellularLocation>
</comment>
<feature type="domain" description="Methyl-accepting transducer" evidence="13">
    <location>
        <begin position="364"/>
        <end position="600"/>
    </location>
</feature>
<evidence type="ECO:0000259" key="14">
    <source>
        <dbReference type="PROSITE" id="PS50192"/>
    </source>
</evidence>
<sequence>MFASLTLKQKILATVILAVALSCLLVGYFSQRSAQQLIETRMFEQELPNLTQRIGKEIEKDLTSVASAARQLANDRFVLDWVARGMPKEQESILIDQLKDMTSQYGLVTASFADRQSAAYYNQDGFLRILNHEQDNWFYDYTKSGQDLMLSIFRESNGEVKLFVNFQQLDGRGLAGLAKSLDSMVSMLANFRIGDSGFVFMTDGSGKVKLHPDAARIDRDSLSQLAGPGAGALMTKQAFAATHAEIDGQPVVLATSYIPLLDWYLVAQVPEAEIYAELDKARLHIVLVSLLIAVGMGLLGVLLAGSVSRPLNELARLFRELGSGDGDLTQRLKVEGRDELSQVATGFNNFVAKIHGSIEQVASNSRQLAATANEVAAKAQLTQHNCTAQRDRTVQVATAIHEMGATVSEIAGNASLAADVARQANDQADAGAQVVAQARHGIVGLSGEIEQVAGVIESLASQTDSIGSILDTIRSISEQTNLLALNAAIEAARAGEQGRGFAVVADEVRNLASRSAASTAEIQGMINRLQEQSARAVSAMAQGRNQSLEVVTQADAADGALGQITAHITQISDMNIQVATATEEQSSVVGEINRNVEDINQLTMETADIAHQLTESSRSLQQLSGELDKLVGNFRL</sequence>
<evidence type="ECO:0000256" key="1">
    <source>
        <dbReference type="ARBA" id="ARBA00004429"/>
    </source>
</evidence>
<dbReference type="CDD" id="cd12912">
    <property type="entry name" value="PDC2_MCP_like"/>
    <property type="match status" value="1"/>
</dbReference>
<dbReference type="PRINTS" id="PR00260">
    <property type="entry name" value="CHEMTRNSDUCR"/>
</dbReference>
<keyword evidence="7 12" id="KW-1133">Transmembrane helix</keyword>
<evidence type="ECO:0000256" key="10">
    <source>
        <dbReference type="ARBA" id="ARBA00029447"/>
    </source>
</evidence>
<name>A0AAW5RFC2_AERME</name>
<dbReference type="InterPro" id="IPR004090">
    <property type="entry name" value="Chemotax_Me-accpt_rcpt"/>
</dbReference>
<keyword evidence="4" id="KW-0145">Chemotaxis</keyword>
<dbReference type="Pfam" id="PF00015">
    <property type="entry name" value="MCPsignal"/>
    <property type="match status" value="1"/>
</dbReference>
<dbReference type="CDD" id="cd11386">
    <property type="entry name" value="MCP_signal"/>
    <property type="match status" value="1"/>
</dbReference>
<dbReference type="SMART" id="SM00283">
    <property type="entry name" value="MA"/>
    <property type="match status" value="1"/>
</dbReference>
<dbReference type="PROSITE" id="PS50192">
    <property type="entry name" value="T_SNARE"/>
    <property type="match status" value="1"/>
</dbReference>
<accession>A0AAW5RFC2</accession>
<dbReference type="PROSITE" id="PS50111">
    <property type="entry name" value="CHEMOTAXIS_TRANSDUC_2"/>
    <property type="match status" value="1"/>
</dbReference>
<dbReference type="CDD" id="cd06225">
    <property type="entry name" value="HAMP"/>
    <property type="match status" value="1"/>
</dbReference>
<evidence type="ECO:0000256" key="3">
    <source>
        <dbReference type="ARBA" id="ARBA00022481"/>
    </source>
</evidence>
<keyword evidence="2" id="KW-1003">Cell membrane</keyword>
<dbReference type="Gene3D" id="3.30.450.20">
    <property type="entry name" value="PAS domain"/>
    <property type="match status" value="1"/>
</dbReference>
<dbReference type="GO" id="GO:0006935">
    <property type="term" value="P:chemotaxis"/>
    <property type="evidence" value="ECO:0007669"/>
    <property type="project" value="UniProtKB-KW"/>
</dbReference>
<dbReference type="FunFam" id="1.10.287.950:FF:000001">
    <property type="entry name" value="Methyl-accepting chemotaxis sensory transducer"/>
    <property type="match status" value="1"/>
</dbReference>
<evidence type="ECO:0000256" key="8">
    <source>
        <dbReference type="ARBA" id="ARBA00023136"/>
    </source>
</evidence>
<evidence type="ECO:0000313" key="17">
    <source>
        <dbReference type="Proteomes" id="UP001208651"/>
    </source>
</evidence>
<dbReference type="InterPro" id="IPR003660">
    <property type="entry name" value="HAMP_dom"/>
</dbReference>
<dbReference type="Pfam" id="PF17201">
    <property type="entry name" value="Cache_3-Cache_2"/>
    <property type="match status" value="1"/>
</dbReference>
<evidence type="ECO:0000256" key="11">
    <source>
        <dbReference type="PROSITE-ProRule" id="PRU00284"/>
    </source>
</evidence>
<evidence type="ECO:0000256" key="12">
    <source>
        <dbReference type="SAM" id="Phobius"/>
    </source>
</evidence>
<dbReference type="AlphaFoldDB" id="A0AAW5RFC2"/>
<evidence type="ECO:0000256" key="6">
    <source>
        <dbReference type="ARBA" id="ARBA00022692"/>
    </source>
</evidence>
<dbReference type="SUPFAM" id="SSF58104">
    <property type="entry name" value="Methyl-accepting chemotaxis protein (MCP) signaling domain"/>
    <property type="match status" value="1"/>
</dbReference>
<evidence type="ECO:0000256" key="5">
    <source>
        <dbReference type="ARBA" id="ARBA00022519"/>
    </source>
</evidence>
<gene>
    <name evidence="16" type="ORF">LZT28_03845</name>
</gene>
<reference evidence="16" key="1">
    <citation type="submission" date="2022-01" db="EMBL/GenBank/DDBJ databases">
        <title>Comparison of Fish pathogen Aeromonas spp.</title>
        <authorList>
            <person name="Dubey S."/>
            <person name="Sorum H."/>
            <person name="Munangandu H.M."/>
        </authorList>
    </citation>
    <scope>NUCLEOTIDE SEQUENCE</scope>
    <source>
        <strain evidence="16">SD/21-15</strain>
    </source>
</reference>
<evidence type="ECO:0000256" key="9">
    <source>
        <dbReference type="ARBA" id="ARBA00023224"/>
    </source>
</evidence>
<keyword evidence="3" id="KW-0488">Methylation</keyword>
<protein>
    <submittedName>
        <fullName evidence="16">Methyl-accepting chemotaxis protein</fullName>
    </submittedName>
</protein>
<organism evidence="16 17">
    <name type="scientific">Aeromonas media</name>
    <dbReference type="NCBI Taxonomy" id="651"/>
    <lineage>
        <taxon>Bacteria</taxon>
        <taxon>Pseudomonadati</taxon>
        <taxon>Pseudomonadota</taxon>
        <taxon>Gammaproteobacteria</taxon>
        <taxon>Aeromonadales</taxon>
        <taxon>Aeromonadaceae</taxon>
        <taxon>Aeromonas</taxon>
    </lineage>
</organism>
<dbReference type="SMART" id="SM00304">
    <property type="entry name" value="HAMP"/>
    <property type="match status" value="1"/>
</dbReference>
<dbReference type="Proteomes" id="UP001208651">
    <property type="component" value="Unassembled WGS sequence"/>
</dbReference>
<evidence type="ECO:0000313" key="16">
    <source>
        <dbReference type="EMBL" id="MCV3287396.1"/>
    </source>
</evidence>
<dbReference type="Pfam" id="PF00672">
    <property type="entry name" value="HAMP"/>
    <property type="match status" value="1"/>
</dbReference>
<proteinExistence type="inferred from homology"/>
<keyword evidence="5" id="KW-0997">Cell inner membrane</keyword>
<comment type="similarity">
    <text evidence="10">Belongs to the methyl-accepting chemotaxis (MCP) protein family.</text>
</comment>
<dbReference type="GO" id="GO:0004888">
    <property type="term" value="F:transmembrane signaling receptor activity"/>
    <property type="evidence" value="ECO:0007669"/>
    <property type="project" value="InterPro"/>
</dbReference>
<dbReference type="RefSeq" id="WP_043128609.1">
    <property type="nucleotide sequence ID" value="NZ_CAWLWF010000001.1"/>
</dbReference>
<feature type="domain" description="T-SNARE coiled-coil homology" evidence="14">
    <location>
        <begin position="551"/>
        <end position="600"/>
    </location>
</feature>
<evidence type="ECO:0000256" key="4">
    <source>
        <dbReference type="ARBA" id="ARBA00022500"/>
    </source>
</evidence>
<evidence type="ECO:0000256" key="2">
    <source>
        <dbReference type="ARBA" id="ARBA00022475"/>
    </source>
</evidence>
<feature type="transmembrane region" description="Helical" evidence="12">
    <location>
        <begin position="283"/>
        <end position="307"/>
    </location>
</feature>
<dbReference type="PANTHER" id="PTHR32089">
    <property type="entry name" value="METHYL-ACCEPTING CHEMOTAXIS PROTEIN MCPB"/>
    <property type="match status" value="1"/>
</dbReference>
<evidence type="ECO:0000259" key="13">
    <source>
        <dbReference type="PROSITE" id="PS50111"/>
    </source>
</evidence>
<dbReference type="GO" id="GO:0007165">
    <property type="term" value="P:signal transduction"/>
    <property type="evidence" value="ECO:0007669"/>
    <property type="project" value="UniProtKB-KW"/>
</dbReference>
<dbReference type="InterPro" id="IPR033462">
    <property type="entry name" value="Cache_3-Cache_2"/>
</dbReference>
<dbReference type="PANTHER" id="PTHR32089:SF39">
    <property type="entry name" value="METHYL-ACCEPTING CHEMOTAXIS PROTEIN HLYB"/>
    <property type="match status" value="1"/>
</dbReference>